<evidence type="ECO:0000313" key="1">
    <source>
        <dbReference type="EMBL" id="TFK58218.1"/>
    </source>
</evidence>
<accession>A0ACD2ZXH2</accession>
<dbReference type="EMBL" id="ML209536">
    <property type="protein sequence ID" value="TFK58218.1"/>
    <property type="molecule type" value="Genomic_DNA"/>
</dbReference>
<evidence type="ECO:0000313" key="2">
    <source>
        <dbReference type="Proteomes" id="UP000308600"/>
    </source>
</evidence>
<dbReference type="Proteomes" id="UP000308600">
    <property type="component" value="Unassembled WGS sequence"/>
</dbReference>
<reference evidence="1 2" key="1">
    <citation type="journal article" date="2019" name="Nat. Ecol. Evol.">
        <title>Megaphylogeny resolves global patterns of mushroom evolution.</title>
        <authorList>
            <person name="Varga T."/>
            <person name="Krizsan K."/>
            <person name="Foldi C."/>
            <person name="Dima B."/>
            <person name="Sanchez-Garcia M."/>
            <person name="Sanchez-Ramirez S."/>
            <person name="Szollosi G.J."/>
            <person name="Szarkandi J.G."/>
            <person name="Papp V."/>
            <person name="Albert L."/>
            <person name="Andreopoulos W."/>
            <person name="Angelini C."/>
            <person name="Antonin V."/>
            <person name="Barry K.W."/>
            <person name="Bougher N.L."/>
            <person name="Buchanan P."/>
            <person name="Buyck B."/>
            <person name="Bense V."/>
            <person name="Catcheside P."/>
            <person name="Chovatia M."/>
            <person name="Cooper J."/>
            <person name="Damon W."/>
            <person name="Desjardin D."/>
            <person name="Finy P."/>
            <person name="Geml J."/>
            <person name="Haridas S."/>
            <person name="Hughes K."/>
            <person name="Justo A."/>
            <person name="Karasinski D."/>
            <person name="Kautmanova I."/>
            <person name="Kiss B."/>
            <person name="Kocsube S."/>
            <person name="Kotiranta H."/>
            <person name="LaButti K.M."/>
            <person name="Lechner B.E."/>
            <person name="Liimatainen K."/>
            <person name="Lipzen A."/>
            <person name="Lukacs Z."/>
            <person name="Mihaltcheva S."/>
            <person name="Morgado L.N."/>
            <person name="Niskanen T."/>
            <person name="Noordeloos M.E."/>
            <person name="Ohm R.A."/>
            <person name="Ortiz-Santana B."/>
            <person name="Ovrebo C."/>
            <person name="Racz N."/>
            <person name="Riley R."/>
            <person name="Savchenko A."/>
            <person name="Shiryaev A."/>
            <person name="Soop K."/>
            <person name="Spirin V."/>
            <person name="Szebenyi C."/>
            <person name="Tomsovsky M."/>
            <person name="Tulloss R.E."/>
            <person name="Uehling J."/>
            <person name="Grigoriev I.V."/>
            <person name="Vagvolgyi C."/>
            <person name="Papp T."/>
            <person name="Martin F.M."/>
            <person name="Miettinen O."/>
            <person name="Hibbett D.S."/>
            <person name="Nagy L.G."/>
        </authorList>
    </citation>
    <scope>NUCLEOTIDE SEQUENCE [LARGE SCALE GENOMIC DNA]</scope>
    <source>
        <strain evidence="1 2">NL-1719</strain>
    </source>
</reference>
<protein>
    <submittedName>
        <fullName evidence="1">Uncharacterized protein</fullName>
    </submittedName>
</protein>
<organism evidence="1 2">
    <name type="scientific">Pluteus cervinus</name>
    <dbReference type="NCBI Taxonomy" id="181527"/>
    <lineage>
        <taxon>Eukaryota</taxon>
        <taxon>Fungi</taxon>
        <taxon>Dikarya</taxon>
        <taxon>Basidiomycota</taxon>
        <taxon>Agaricomycotina</taxon>
        <taxon>Agaricomycetes</taxon>
        <taxon>Agaricomycetidae</taxon>
        <taxon>Agaricales</taxon>
        <taxon>Pluteineae</taxon>
        <taxon>Pluteaceae</taxon>
        <taxon>Pluteus</taxon>
    </lineage>
</organism>
<gene>
    <name evidence="1" type="ORF">BDN72DRAFT_866126</name>
</gene>
<keyword evidence="2" id="KW-1185">Reference proteome</keyword>
<proteinExistence type="predicted"/>
<feature type="non-terminal residue" evidence="1">
    <location>
        <position position="1"/>
    </location>
</feature>
<sequence length="411" mass="45235">ICSPGSIAQLGNWICRWETARKAPRNVGSRATVLFITFVIPIHILSSQANLFHIWMIANCGDMSTGQGTLVTLALEYTITIGSNCTLNIRTATIIGKHSTTEFPNIFDMDTLLVLYCSRATTPEENIVTRRRSLKMLSSVHKTRTNLTIGVPAFESHPCTTKTSEDICSILQFKPGVSQHRRGTFNTSSVSVSFGGGQKRPGNLRHPAKHRAILDAALATTAVKRVIGFQNASFATSAPKAHHEIQSYTNQLFANDKTLRRNSRNTIYPAMTFNCGPRTVCLEHVDHGNAPNSMCAITAFGNYNPKAGGHIILVDLKPACEVPPGSTILILSGVIAHANTPVQEGEERGSLTQFCAGSIKEEFGKEVGEQIIQEIDGQLGERWKRLLGLFSKFPELEDDRKITYPKFRKIR</sequence>
<name>A0ACD2ZXH2_9AGAR</name>